<proteinExistence type="predicted"/>
<reference evidence="2" key="1">
    <citation type="journal article" date="2014" name="Int. J. Syst. Evol. Microbiol.">
        <title>Complete genome sequence of Corynebacterium casei LMG S-19264T (=DSM 44701T), isolated from a smear-ripened cheese.</title>
        <authorList>
            <consortium name="US DOE Joint Genome Institute (JGI-PGF)"/>
            <person name="Walter F."/>
            <person name="Albersmeier A."/>
            <person name="Kalinowski J."/>
            <person name="Ruckert C."/>
        </authorList>
    </citation>
    <scope>NUCLEOTIDE SEQUENCE</scope>
    <source>
        <strain evidence="2">CGMCC 1.15085</strain>
    </source>
</reference>
<keyword evidence="3" id="KW-1185">Reference proteome</keyword>
<sequence>MRDSGVMSTENDDYDRAEEEVATEEGMPLLPHRDDWNEPIEDDED</sequence>
<comment type="caution">
    <text evidence="2">The sequence shown here is derived from an EMBL/GenBank/DDBJ whole genome shotgun (WGS) entry which is preliminary data.</text>
</comment>
<dbReference type="Proteomes" id="UP000636793">
    <property type="component" value="Unassembled WGS sequence"/>
</dbReference>
<evidence type="ECO:0000313" key="2">
    <source>
        <dbReference type="EMBL" id="GGB17551.1"/>
    </source>
</evidence>
<reference evidence="2" key="2">
    <citation type="submission" date="2020-09" db="EMBL/GenBank/DDBJ databases">
        <authorList>
            <person name="Sun Q."/>
            <person name="Zhou Y."/>
        </authorList>
    </citation>
    <scope>NUCLEOTIDE SEQUENCE</scope>
    <source>
        <strain evidence="2">CGMCC 1.15085</strain>
    </source>
</reference>
<evidence type="ECO:0000313" key="3">
    <source>
        <dbReference type="Proteomes" id="UP000636793"/>
    </source>
</evidence>
<organism evidence="2 3">
    <name type="scientific">Flexivirga endophytica</name>
    <dbReference type="NCBI Taxonomy" id="1849103"/>
    <lineage>
        <taxon>Bacteria</taxon>
        <taxon>Bacillati</taxon>
        <taxon>Actinomycetota</taxon>
        <taxon>Actinomycetes</taxon>
        <taxon>Micrococcales</taxon>
        <taxon>Dermacoccaceae</taxon>
        <taxon>Flexivirga</taxon>
    </lineage>
</organism>
<dbReference type="AlphaFoldDB" id="A0A916SUF1"/>
<protein>
    <submittedName>
        <fullName evidence="2">Uncharacterized protein</fullName>
    </submittedName>
</protein>
<evidence type="ECO:0000256" key="1">
    <source>
        <dbReference type="SAM" id="MobiDB-lite"/>
    </source>
</evidence>
<gene>
    <name evidence="2" type="ORF">GCM10011492_04220</name>
</gene>
<name>A0A916SUF1_9MICO</name>
<feature type="compositionally biased region" description="Acidic residues" evidence="1">
    <location>
        <begin position="10"/>
        <end position="23"/>
    </location>
</feature>
<feature type="region of interest" description="Disordered" evidence="1">
    <location>
        <begin position="1"/>
        <end position="45"/>
    </location>
</feature>
<accession>A0A916SUF1</accession>
<dbReference type="EMBL" id="BMHI01000001">
    <property type="protein sequence ID" value="GGB17551.1"/>
    <property type="molecule type" value="Genomic_DNA"/>
</dbReference>